<feature type="domain" description="DUF6993" evidence="1">
    <location>
        <begin position="82"/>
        <end position="152"/>
    </location>
</feature>
<evidence type="ECO:0000313" key="2">
    <source>
        <dbReference type="EMBL" id="CAB4573173.1"/>
    </source>
</evidence>
<name>A0A6J6JTT4_9ZZZZ</name>
<dbReference type="EMBL" id="CAEZTM010000036">
    <property type="protein sequence ID" value="CAB4573173.1"/>
    <property type="molecule type" value="Genomic_DNA"/>
</dbReference>
<dbReference type="Pfam" id="PF22504">
    <property type="entry name" value="DUF6993"/>
    <property type="match status" value="1"/>
</dbReference>
<reference evidence="3" key="1">
    <citation type="submission" date="2020-05" db="EMBL/GenBank/DDBJ databases">
        <authorList>
            <person name="Chiriac C."/>
            <person name="Salcher M."/>
            <person name="Ghai R."/>
            <person name="Kavagutti S V."/>
        </authorList>
    </citation>
    <scope>NUCLEOTIDE SEQUENCE</scope>
</reference>
<protein>
    <submittedName>
        <fullName evidence="3">Unannotated protein</fullName>
    </submittedName>
</protein>
<evidence type="ECO:0000313" key="3">
    <source>
        <dbReference type="EMBL" id="CAB4640456.1"/>
    </source>
</evidence>
<accession>A0A6J6JTT4</accession>
<proteinExistence type="predicted"/>
<dbReference type="InterPro" id="IPR054262">
    <property type="entry name" value="DUF6993"/>
</dbReference>
<dbReference type="AlphaFoldDB" id="A0A6J6JTT4"/>
<organism evidence="3">
    <name type="scientific">freshwater metagenome</name>
    <dbReference type="NCBI Taxonomy" id="449393"/>
    <lineage>
        <taxon>unclassified sequences</taxon>
        <taxon>metagenomes</taxon>
        <taxon>ecological metagenomes</taxon>
    </lineage>
</organism>
<dbReference type="EMBL" id="CAEZVY010000044">
    <property type="protein sequence ID" value="CAB4640456.1"/>
    <property type="molecule type" value="Genomic_DNA"/>
</dbReference>
<gene>
    <name evidence="2" type="ORF">UFOPK1684_00871</name>
    <name evidence="3" type="ORF">UFOPK2158_00546</name>
</gene>
<evidence type="ECO:0000259" key="1">
    <source>
        <dbReference type="Pfam" id="PF22504"/>
    </source>
</evidence>
<sequence>MSHVLHWAPLALLVSVVVTGCEVPTEDTPASTDVAEDSPIVETLAPEFIPERVPRGSARENQPHIDYVISGEIENVRGDVIGLDLVDALVEAGYSLEDMELTPDKSLTERPADSATLALRFGEECFIAQWGRNWYASAVEPVLASDTCLLGKTVSLD</sequence>